<gene>
    <name evidence="3" type="primary">LOC122133196</name>
</gene>
<organism evidence="2 3">
    <name type="scientific">Clupea harengus</name>
    <name type="common">Atlantic herring</name>
    <dbReference type="NCBI Taxonomy" id="7950"/>
    <lineage>
        <taxon>Eukaryota</taxon>
        <taxon>Metazoa</taxon>
        <taxon>Chordata</taxon>
        <taxon>Craniata</taxon>
        <taxon>Vertebrata</taxon>
        <taxon>Euteleostomi</taxon>
        <taxon>Actinopterygii</taxon>
        <taxon>Neopterygii</taxon>
        <taxon>Teleostei</taxon>
        <taxon>Clupei</taxon>
        <taxon>Clupeiformes</taxon>
        <taxon>Clupeoidei</taxon>
        <taxon>Clupeidae</taxon>
        <taxon>Clupea</taxon>
    </lineage>
</organism>
<dbReference type="AlphaFoldDB" id="A0A8M1KQ43"/>
<feature type="chain" id="PRO_5035426079" evidence="1">
    <location>
        <begin position="20"/>
        <end position="89"/>
    </location>
</feature>
<dbReference type="OrthoDB" id="6344411at2759"/>
<dbReference type="Pfam" id="PF03762">
    <property type="entry name" value="VOMI"/>
    <property type="match status" value="1"/>
</dbReference>
<protein>
    <submittedName>
        <fullName evidence="3">Vitelline membrane outer layer protein 1 homolog</fullName>
    </submittedName>
</protein>
<evidence type="ECO:0000313" key="3">
    <source>
        <dbReference type="RefSeq" id="XP_042564735.1"/>
    </source>
</evidence>
<dbReference type="PANTHER" id="PTHR18841">
    <property type="entry name" value="VITELLINE MEMBRANE OUTER LAYER PROTEIN I-RELATED"/>
    <property type="match status" value="1"/>
</dbReference>
<reference evidence="3" key="1">
    <citation type="submission" date="2025-08" db="UniProtKB">
        <authorList>
            <consortium name="RefSeq"/>
        </authorList>
    </citation>
    <scope>IDENTIFICATION</scope>
</reference>
<dbReference type="PANTHER" id="PTHR18841:SF2">
    <property type="entry name" value="VITELLINE MEMBRANE OUTER LAYER PROTEIN 1 HOMOLOG"/>
    <property type="match status" value="1"/>
</dbReference>
<name>A0A8M1KQ43_CLUHA</name>
<dbReference type="Proteomes" id="UP000515152">
    <property type="component" value="Chromosome 10"/>
</dbReference>
<accession>A0A8M1KQ43</accession>
<evidence type="ECO:0000313" key="2">
    <source>
        <dbReference type="Proteomes" id="UP000515152"/>
    </source>
</evidence>
<feature type="signal peptide" evidence="1">
    <location>
        <begin position="1"/>
        <end position="19"/>
    </location>
</feature>
<proteinExistence type="predicted"/>
<keyword evidence="1" id="KW-0732">Signal</keyword>
<dbReference type="RefSeq" id="XP_042564735.1">
    <property type="nucleotide sequence ID" value="XM_042708801.1"/>
</dbReference>
<keyword evidence="2" id="KW-1185">Reference proteome</keyword>
<evidence type="ECO:0000256" key="1">
    <source>
        <dbReference type="SAM" id="SignalP"/>
    </source>
</evidence>
<dbReference type="KEGG" id="char:122133196"/>
<dbReference type="GeneID" id="122133196"/>
<dbReference type="GO" id="GO:0005615">
    <property type="term" value="C:extracellular space"/>
    <property type="evidence" value="ECO:0007669"/>
    <property type="project" value="TreeGrafter"/>
</dbReference>
<dbReference type="InterPro" id="IPR005515">
    <property type="entry name" value="VOMI"/>
</dbReference>
<sequence>MKLIFALLVILPLAFHSEGGYIGVPNGGRWGSWGRTVMCPRSYRAFGFSLKVERRQGWKDDTALNGIRLLCRHTENRNVKRIIRSSEGK</sequence>